<dbReference type="SUPFAM" id="SSF48403">
    <property type="entry name" value="Ankyrin repeat"/>
    <property type="match status" value="1"/>
</dbReference>
<accession>A8Q914</accession>
<dbReference type="GeneID" id="5853661"/>
<dbReference type="RefSeq" id="XP_001729354.1">
    <property type="nucleotide sequence ID" value="XM_001729302.1"/>
</dbReference>
<evidence type="ECO:0000256" key="1">
    <source>
        <dbReference type="PROSITE-ProRule" id="PRU00723"/>
    </source>
</evidence>
<proteinExistence type="predicted"/>
<reference evidence="4 5" key="1">
    <citation type="journal article" date="2007" name="Proc. Natl. Acad. Sci. U.S.A.">
        <title>Dandruff-associated Malassezia genomes reveal convergent and divergent virulence traits shared with plant and human fungal pathogens.</title>
        <authorList>
            <person name="Xu J."/>
            <person name="Saunders C.W."/>
            <person name="Hu P."/>
            <person name="Grant R.A."/>
            <person name="Boekhout T."/>
            <person name="Kuramae E.E."/>
            <person name="Kronstad J.W."/>
            <person name="Deangelis Y.M."/>
            <person name="Reeder N.L."/>
            <person name="Johnstone K.R."/>
            <person name="Leland M."/>
            <person name="Fieno A.M."/>
            <person name="Begley W.M."/>
            <person name="Sun Y."/>
            <person name="Lacey M.P."/>
            <person name="Chaudhary T."/>
            <person name="Keough T."/>
            <person name="Chu L."/>
            <person name="Sears R."/>
            <person name="Yuan B."/>
            <person name="Dawson T.L.Jr."/>
        </authorList>
    </citation>
    <scope>NUCLEOTIDE SEQUENCE [LARGE SCALE GENOMIC DNA]</scope>
    <source>
        <strain evidence="5">ATCC MYA-4612 / CBS 7966</strain>
    </source>
</reference>
<dbReference type="VEuPathDB" id="FungiDB:MGL_3389"/>
<feature type="compositionally biased region" description="Polar residues" evidence="2">
    <location>
        <begin position="92"/>
        <end position="111"/>
    </location>
</feature>
<feature type="compositionally biased region" description="Polar residues" evidence="2">
    <location>
        <begin position="221"/>
        <end position="246"/>
    </location>
</feature>
<feature type="region of interest" description="Disordered" evidence="2">
    <location>
        <begin position="217"/>
        <end position="306"/>
    </location>
</feature>
<feature type="compositionally biased region" description="Polar residues" evidence="2">
    <location>
        <begin position="430"/>
        <end position="445"/>
    </location>
</feature>
<feature type="compositionally biased region" description="Low complexity" evidence="2">
    <location>
        <begin position="460"/>
        <end position="489"/>
    </location>
</feature>
<feature type="compositionally biased region" description="Low complexity" evidence="2">
    <location>
        <begin position="500"/>
        <end position="509"/>
    </location>
</feature>
<feature type="domain" description="C3H1-type" evidence="3">
    <location>
        <begin position="125"/>
        <end position="150"/>
    </location>
</feature>
<evidence type="ECO:0000256" key="2">
    <source>
        <dbReference type="SAM" id="MobiDB-lite"/>
    </source>
</evidence>
<dbReference type="InterPro" id="IPR036770">
    <property type="entry name" value="Ankyrin_rpt-contain_sf"/>
</dbReference>
<feature type="compositionally biased region" description="Polar residues" evidence="2">
    <location>
        <begin position="348"/>
        <end position="357"/>
    </location>
</feature>
<sequence>MTLDIFQACERGDTHAVRTILDGEPSLVHATDASNRTLLTQVLQKGNVEIVRELLARNADPRVAQAVATPNEQNAEAFAIVREASLHADTRMANSQSSSRTGSAHSPTSGENANAPPANLPPPEIARLIPCKFFPNCRYGDRCMFQHPIGIALNPADGSFLPPPPGSQPMFYPGPNGMPLQPPPNPYGVPPPYMDMNPPVFQMPFGPNGAVPMYAPPVNALPNNSDSNITNSATDSQQHNASVTEDSQSSTNTTSSNIAQSTAPQTSGSAAPGSAPPSNQARPANKKTAKPSRSDMNQRNRMNGGRPSCAFFARSACRYANECRFPHVLPDGTDARHLPNDQEAKLNKNPTRRTNQASDRRGSDVEAGSNGSSSVQANGKKGSGNARRSSNANNGRGKGSRRGQTTSSHANRKTVQRVPNSDEFPALPGGTTTEPPALQQQSGKANFSAILSAPAPPKPAKTSPSNSETAAKSAAAKSPTSSSSPTAPEEQTEPITESGNNNSQANAQAPSRDFAAVAATQPNAVTA</sequence>
<dbReference type="Proteomes" id="UP000008837">
    <property type="component" value="Unassembled WGS sequence"/>
</dbReference>
<feature type="domain" description="C3H1-type" evidence="3">
    <location>
        <begin position="303"/>
        <end position="330"/>
    </location>
</feature>
<keyword evidence="1" id="KW-0862">Zinc</keyword>
<feature type="region of interest" description="Disordered" evidence="2">
    <location>
        <begin position="89"/>
        <end position="121"/>
    </location>
</feature>
<feature type="zinc finger region" description="C3H1-type" evidence="1">
    <location>
        <begin position="303"/>
        <end position="330"/>
    </location>
</feature>
<feature type="zinc finger region" description="C3H1-type" evidence="1">
    <location>
        <begin position="125"/>
        <end position="150"/>
    </location>
</feature>
<evidence type="ECO:0000313" key="5">
    <source>
        <dbReference type="Proteomes" id="UP000008837"/>
    </source>
</evidence>
<protein>
    <recommendedName>
        <fullName evidence="3">C3H1-type domain-containing protein</fullName>
    </recommendedName>
</protein>
<dbReference type="PROSITE" id="PS50103">
    <property type="entry name" value="ZF_C3H1"/>
    <property type="match status" value="2"/>
</dbReference>
<keyword evidence="1" id="KW-0479">Metal-binding</keyword>
<dbReference type="InterPro" id="IPR000571">
    <property type="entry name" value="Znf_CCCH"/>
</dbReference>
<dbReference type="KEGG" id="mgl:MGL_3389"/>
<comment type="caution">
    <text evidence="4">The sequence shown here is derived from an EMBL/GenBank/DDBJ whole genome shotgun (WGS) entry which is preliminary data.</text>
</comment>
<dbReference type="GO" id="GO:0008270">
    <property type="term" value="F:zinc ion binding"/>
    <property type="evidence" value="ECO:0007669"/>
    <property type="project" value="UniProtKB-KW"/>
</dbReference>
<evidence type="ECO:0000313" key="4">
    <source>
        <dbReference type="EMBL" id="EDP42140.1"/>
    </source>
</evidence>
<dbReference type="AlphaFoldDB" id="A8Q914"/>
<keyword evidence="5" id="KW-1185">Reference proteome</keyword>
<dbReference type="STRING" id="425265.A8Q914"/>
<dbReference type="SMART" id="SM00356">
    <property type="entry name" value="ZnF_C3H1"/>
    <property type="match status" value="2"/>
</dbReference>
<feature type="compositionally biased region" description="Low complexity" evidence="2">
    <location>
        <begin position="247"/>
        <end position="278"/>
    </location>
</feature>
<dbReference type="EMBL" id="AAYY01000013">
    <property type="protein sequence ID" value="EDP42140.1"/>
    <property type="molecule type" value="Genomic_DNA"/>
</dbReference>
<dbReference type="Gene3D" id="1.25.40.20">
    <property type="entry name" value="Ankyrin repeat-containing domain"/>
    <property type="match status" value="1"/>
</dbReference>
<feature type="region of interest" description="Disordered" evidence="2">
    <location>
        <begin position="330"/>
        <end position="527"/>
    </location>
</feature>
<dbReference type="OrthoDB" id="20872at2759"/>
<evidence type="ECO:0000259" key="3">
    <source>
        <dbReference type="PROSITE" id="PS50103"/>
    </source>
</evidence>
<dbReference type="Pfam" id="PF14608">
    <property type="entry name" value="zf-CCCH_2"/>
    <property type="match status" value="1"/>
</dbReference>
<gene>
    <name evidence="4" type="ORF">MGL_3389</name>
</gene>
<feature type="compositionally biased region" description="Basic and acidic residues" evidence="2">
    <location>
        <begin position="333"/>
        <end position="346"/>
    </location>
</feature>
<dbReference type="InParanoid" id="A8Q914"/>
<feature type="compositionally biased region" description="Low complexity" evidence="2">
    <location>
        <begin position="383"/>
        <end position="395"/>
    </location>
</feature>
<dbReference type="OMA" id="RYGSSCM"/>
<name>A8Q914_MALGO</name>
<organism evidence="4 5">
    <name type="scientific">Malassezia globosa (strain ATCC MYA-4612 / CBS 7966)</name>
    <name type="common">Dandruff-associated fungus</name>
    <dbReference type="NCBI Taxonomy" id="425265"/>
    <lineage>
        <taxon>Eukaryota</taxon>
        <taxon>Fungi</taxon>
        <taxon>Dikarya</taxon>
        <taxon>Basidiomycota</taxon>
        <taxon>Ustilaginomycotina</taxon>
        <taxon>Malasseziomycetes</taxon>
        <taxon>Malasseziales</taxon>
        <taxon>Malasseziaceae</taxon>
        <taxon>Malassezia</taxon>
    </lineage>
</organism>
<keyword evidence="1" id="KW-0863">Zinc-finger</keyword>